<protein>
    <submittedName>
        <fullName evidence="3">ADP-ribosylation family protein</fullName>
    </submittedName>
</protein>
<evidence type="ECO:0000256" key="1">
    <source>
        <dbReference type="ARBA" id="ARBA00004286"/>
    </source>
</evidence>
<keyword evidence="2" id="KW-0158">Chromosome</keyword>
<dbReference type="PANTHER" id="PTHR13386">
    <property type="entry name" value="HISTONE PARYLATION FACTOR 1"/>
    <property type="match status" value="1"/>
</dbReference>
<comment type="caution">
    <text evidence="3">The sequence shown here is derived from an EMBL/GenBank/DDBJ whole genome shotgun (WGS) entry which is preliminary data.</text>
</comment>
<evidence type="ECO:0000256" key="2">
    <source>
        <dbReference type="ARBA" id="ARBA00022454"/>
    </source>
</evidence>
<evidence type="ECO:0000313" key="4">
    <source>
        <dbReference type="Proteomes" id="UP001589608"/>
    </source>
</evidence>
<comment type="subcellular location">
    <subcellularLocation>
        <location evidence="1">Chromosome</location>
    </subcellularLocation>
</comment>
<keyword evidence="4" id="KW-1185">Reference proteome</keyword>
<dbReference type="EMBL" id="JBHMCA010000042">
    <property type="protein sequence ID" value="MFB9445353.1"/>
    <property type="molecule type" value="Genomic_DNA"/>
</dbReference>
<gene>
    <name evidence="3" type="ORF">ACFFTR_19945</name>
</gene>
<organism evidence="3 4">
    <name type="scientific">Dactylosporangium vinaceum</name>
    <dbReference type="NCBI Taxonomy" id="53362"/>
    <lineage>
        <taxon>Bacteria</taxon>
        <taxon>Bacillati</taxon>
        <taxon>Actinomycetota</taxon>
        <taxon>Actinomycetes</taxon>
        <taxon>Micromonosporales</taxon>
        <taxon>Micromonosporaceae</taxon>
        <taxon>Dactylosporangium</taxon>
    </lineage>
</organism>
<evidence type="ECO:0000313" key="3">
    <source>
        <dbReference type="EMBL" id="MFB9445353.1"/>
    </source>
</evidence>
<name>A0ABV5M9I0_9ACTN</name>
<dbReference type="InterPro" id="IPR019361">
    <property type="entry name" value="HPF1"/>
</dbReference>
<dbReference type="PANTHER" id="PTHR13386:SF1">
    <property type="entry name" value="HISTONE PARYLATION FACTOR 1"/>
    <property type="match status" value="1"/>
</dbReference>
<dbReference type="Pfam" id="PF10228">
    <property type="entry name" value="HPF1"/>
    <property type="match status" value="1"/>
</dbReference>
<dbReference type="Proteomes" id="UP001589608">
    <property type="component" value="Unassembled WGS sequence"/>
</dbReference>
<proteinExistence type="predicted"/>
<accession>A0ABV5M9I0</accession>
<reference evidence="3 4" key="1">
    <citation type="submission" date="2024-09" db="EMBL/GenBank/DDBJ databases">
        <authorList>
            <person name="Sun Q."/>
            <person name="Mori K."/>
        </authorList>
    </citation>
    <scope>NUCLEOTIDE SEQUENCE [LARGE SCALE GENOMIC DNA]</scope>
    <source>
        <strain evidence="3 4">JCM 3307</strain>
    </source>
</reference>
<sequence length="318" mass="34955">MRKHRTPEGIAPAVALATMEARFPRVEEHFRRVYSLRLPRHLAVFAAFWEGLSHDAAACLGERLGLSPWGITEYFADGGLDRTTRDGLDERLQYRFRRDPAEFVTVMGGDTDGLHFGLWYDDPAELPSFVAYNYARDSAETWTHRAPTLLQEIRVRLADAKRDVELDGPEHYEGMPPFEPLEAALDAYAEADAAALAADGEIRWAHAARPRVAITIGPVLPESAGDPRAAASGQRLDTYRDPAAAAPIIAAARAELAAGRPALALVVGGELHWLDADEYRAASTQLLTGAYRALGRDALAQIVEVHHANRDLRSVDVF</sequence>
<dbReference type="RefSeq" id="WP_223103299.1">
    <property type="nucleotide sequence ID" value="NZ_CP061913.1"/>
</dbReference>